<dbReference type="Proteomes" id="UP001321481">
    <property type="component" value="Unassembled WGS sequence"/>
</dbReference>
<dbReference type="EMBL" id="JASJND010000001">
    <property type="protein sequence ID" value="MDJ1113242.1"/>
    <property type="molecule type" value="Genomic_DNA"/>
</dbReference>
<keyword evidence="2" id="KW-1185">Reference proteome</keyword>
<organism evidence="1 2">
    <name type="scientific">Microbacterium dauci</name>
    <dbReference type="NCBI Taxonomy" id="3048008"/>
    <lineage>
        <taxon>Bacteria</taxon>
        <taxon>Bacillati</taxon>
        <taxon>Actinomycetota</taxon>
        <taxon>Actinomycetes</taxon>
        <taxon>Micrococcales</taxon>
        <taxon>Microbacteriaceae</taxon>
        <taxon>Microbacterium</taxon>
    </lineage>
</organism>
<evidence type="ECO:0000313" key="1">
    <source>
        <dbReference type="EMBL" id="MDJ1113242.1"/>
    </source>
</evidence>
<comment type="caution">
    <text evidence="1">The sequence shown here is derived from an EMBL/GenBank/DDBJ whole genome shotgun (WGS) entry which is preliminary data.</text>
</comment>
<accession>A0ABT6ZAQ2</accession>
<proteinExistence type="predicted"/>
<name>A0ABT6ZAQ2_9MICO</name>
<gene>
    <name evidence="1" type="ORF">QNI14_02110</name>
</gene>
<protein>
    <recommendedName>
        <fullName evidence="3">Minor tail protein</fullName>
    </recommendedName>
</protein>
<reference evidence="1 2" key="1">
    <citation type="submission" date="2023-05" db="EMBL/GenBank/DDBJ databases">
        <title>Microbacterium dauci sp.nov., Isolated from Carrot Rhizosphere Soil.</title>
        <authorList>
            <person name="Xiao Z."/>
            <person name="Zheng J."/>
        </authorList>
    </citation>
    <scope>NUCLEOTIDE SEQUENCE [LARGE SCALE GENOMIC DNA]</scope>
    <source>
        <strain evidence="1 2">LX3-4</strain>
    </source>
</reference>
<evidence type="ECO:0000313" key="2">
    <source>
        <dbReference type="Proteomes" id="UP001321481"/>
    </source>
</evidence>
<dbReference type="RefSeq" id="WP_283714533.1">
    <property type="nucleotide sequence ID" value="NZ_JASJND010000001.1"/>
</dbReference>
<sequence length="357" mass="38718">MLTAEVRETQSGDRLAEVELAPGSSWGHGDGGERRAGIILHDKYSRSQWRDLLTRWYDRILLFLWDGVPIAEGFITDAPTYDRRRHIVTVTHSWIPTILDRRWMHGVGPSTGGGGYVPSGEFAVSGVSIAGAVVEVLQRAYLDPISAAWPIPVQLPAVGSGSFSKRWKFHQFQTAAAIIKDLTVRDDGPQMDLRPMLQAGKLTRVQRVGTLTGPTFDVFLDADESAADDAGFGMHGKATATGVHLPGKGSDEGMRVGSAANPVSAGLARDTIFWNKTEPDVGRLSAQARGRLNALRTMTRRPLTVKASLLSPADLRVGSIINIHSEDQLWEDTTSSVRVVGFSGGMGETYTIETVEA</sequence>
<evidence type="ECO:0008006" key="3">
    <source>
        <dbReference type="Google" id="ProtNLM"/>
    </source>
</evidence>